<feature type="domain" description="Reverse transcriptase" evidence="2">
    <location>
        <begin position="812"/>
        <end position="1030"/>
    </location>
</feature>
<proteinExistence type="predicted"/>
<protein>
    <recommendedName>
        <fullName evidence="2">Reverse transcriptase domain-containing protein</fullName>
    </recommendedName>
</protein>
<accession>A0A812QV61</accession>
<name>A0A812QV61_9DINO</name>
<keyword evidence="4" id="KW-1185">Reference proteome</keyword>
<dbReference type="Pfam" id="PF00078">
    <property type="entry name" value="RVT_1"/>
    <property type="match status" value="1"/>
</dbReference>
<reference evidence="3" key="1">
    <citation type="submission" date="2021-02" db="EMBL/GenBank/DDBJ databases">
        <authorList>
            <person name="Dougan E. K."/>
            <person name="Rhodes N."/>
            <person name="Thang M."/>
            <person name="Chan C."/>
        </authorList>
    </citation>
    <scope>NUCLEOTIDE SEQUENCE</scope>
</reference>
<evidence type="ECO:0000313" key="4">
    <source>
        <dbReference type="Proteomes" id="UP000604046"/>
    </source>
</evidence>
<feature type="region of interest" description="Disordered" evidence="1">
    <location>
        <begin position="600"/>
        <end position="630"/>
    </location>
</feature>
<dbReference type="InterPro" id="IPR000477">
    <property type="entry name" value="RT_dom"/>
</dbReference>
<comment type="caution">
    <text evidence="3">The sequence shown here is derived from an EMBL/GenBank/DDBJ whole genome shotgun (WGS) entry which is preliminary data.</text>
</comment>
<organism evidence="3 4">
    <name type="scientific">Symbiodinium natans</name>
    <dbReference type="NCBI Taxonomy" id="878477"/>
    <lineage>
        <taxon>Eukaryota</taxon>
        <taxon>Sar</taxon>
        <taxon>Alveolata</taxon>
        <taxon>Dinophyceae</taxon>
        <taxon>Suessiales</taxon>
        <taxon>Symbiodiniaceae</taxon>
        <taxon>Symbiodinium</taxon>
    </lineage>
</organism>
<dbReference type="Gene3D" id="3.60.10.10">
    <property type="entry name" value="Endonuclease/exonuclease/phosphatase"/>
    <property type="match status" value="1"/>
</dbReference>
<evidence type="ECO:0000313" key="3">
    <source>
        <dbReference type="EMBL" id="CAE7405309.1"/>
    </source>
</evidence>
<evidence type="ECO:0000259" key="2">
    <source>
        <dbReference type="Pfam" id="PF00078"/>
    </source>
</evidence>
<dbReference type="Proteomes" id="UP000604046">
    <property type="component" value="Unassembled WGS sequence"/>
</dbReference>
<dbReference type="InterPro" id="IPR036691">
    <property type="entry name" value="Endo/exonu/phosph_ase_sf"/>
</dbReference>
<feature type="compositionally biased region" description="Basic and acidic residues" evidence="1">
    <location>
        <begin position="606"/>
        <end position="617"/>
    </location>
</feature>
<feature type="region of interest" description="Disordered" evidence="1">
    <location>
        <begin position="1"/>
        <end position="23"/>
    </location>
</feature>
<evidence type="ECO:0000256" key="1">
    <source>
        <dbReference type="SAM" id="MobiDB-lite"/>
    </source>
</evidence>
<gene>
    <name evidence="3" type="ORF">SNAT2548_LOCUS22047</name>
</gene>
<dbReference type="EMBL" id="CAJNDS010002274">
    <property type="protein sequence ID" value="CAE7405309.1"/>
    <property type="molecule type" value="Genomic_DNA"/>
</dbReference>
<dbReference type="SUPFAM" id="SSF56219">
    <property type="entry name" value="DNase I-like"/>
    <property type="match status" value="1"/>
</dbReference>
<sequence length="2482" mass="272224">MSSSSDEAPSILGDPDEETVTPRHEWTVGSRCDLPRFRGRCLGDDVSWKAEDSLRIVALQTAGTGGDRYPWGRWWASCLCDLGADVGILSETRTAGEAAHAAATRGLLEGGYTAISHNVPPPNVGRHSRDVEPTASDPRASGIVLAVRRGHASGWADVARGPHGRAVAASLTLADGAELRVIALYGVTGACLPGFENREAALRQERELNDFVIDQSRLALGRGALLVAAGDINSVADPAMDCWQGETRPRADSLCSTLCNCGLVDTFRSLHPYIPAYTFFSTSGGATRLDGIFWRAPVDSDVKLRNAAVVWQWPRRVDHDPVIADFSWPLAVVLDEDIEDGSGWKNILRCLDTQGDWSKQAVEVTLEPHRLELQQLLQEVEDVSVACGRSPSGARCASHSNLWCGLLEGILPESRLEDRRSLDLQARLNECHIRIRQILLDCLPSVPPPAHARRHHRASGAWDTVLFALREYRQELTAFNRGLAPPPQAATLDQLQTAWGQAVALLRWLRSQPAPEVEGSFDCADWDGFRSGPLAWAQPRGYTEAAASAWKGPPQAPPDVTARPLAEPALPLVLPRDRPAAAQQLEASLAWKASAKQHRSSVWRHGAAERRQTRDGRSVAPSTAEQARLGAAQEWRRLHGGPEPGWSHEVLRCWVDGMGQRRGSPNLRKISDAPPGSDLRRLGVAYLQPGPFLLLDWRSADICFVTAGEVTGRSVWPVCDCVMGQTAAGWPAVRLLARVRTMSFSLLVEPHLRNGMPNGGTTPAWAALAARTLGVDLFPDWAQEVYWRSLDVQRACAMVVDCLRTGLQINVAKPKAGWRPLTMLEECFKCVEGPVTRRFARARMSLPPGSVYSSTNRAFEPGVSAAVEVLALDTLVVEDSVAHSRSICRIPADYEKFFNAVSIQGADAVMQARGVPPDVRWFFMSAFDKFGVQVHTRWGPSPRITLTRGLPQGAVSAPDLSKAAQDPILRLREASPAAYTTVGGRRVATTGYVDDSEHYGRGAADLSPVLGELSLGSRGTGIGFSWGKFSALATDWEEHLARHAPEDMTYDGIAATGWDIWEGGLITQTLPRSFPTSEEVLLGKIVSYNDRHAAAAADLLRRLRTTRMDVQARGCTWDEAAMIYQLKVRGFLSYSALIGIPSPLGLHEEDAAFQRLILARLGTRCTAERVSLLASANVGGLQLPSIVESVVSAVAHDVLALLNGNGLAAQIARDSLREALLRPAADLSVETYGLVSRAFHFLSQYGLYINVGTDRTVGRILDNLRQARGGGQLCMVGAYQPAQARSAASFCRVGPLANSVRAAVVEMERLAIPRGRWGEELVWTDVLDGAAPVTAAECATAAAQALAQSSADWETERRLFGVRERGEEREDWPARSWECPMMVTSRVRLLAAPVPDGLEGDVGLYSDGGQDHETCTFSAQARSFGPPGCYWDFSAASGHRHCGRLPGRYGHEAAGIHAAELLGMLVALRRRRRGQWNLLVCDRSALFSALRRASEGAHQDWRHHYLESTLLHIWKDLEAAWVSSQHPPSWRVDMTENPETWLQRGTQQGRTVTLCRVAFCAAGLVGVDIKSHQQQDLKPYPVVAQGNAAQDAGCRRARALHRPEDVFVPTGGLFAFASFQGRAVTSPVREAVRGLLREEAAHQWRNRPVQGKLARLGNAVYLPCLHPRLYTAVRVEPRWRSLALPTDTETVDISGFVHRCLRAIGGGLFLRGPRGEEPLHDVEEYAVLRQLRGAHAEAATRASVARSIRLPLRISSLVFLGLRRVRAEYLQRARACLDLMQLQLPALERDEAPEALEVQALEPRRGAHLLAEWLDGRGEPTVRQLRWQALQPSAAVARVRAEMPGRLPGEATILEALHSRGVSAREHDILGWGPQCPHFPDLLRILQAGPCVCRQVDIMAFCWDCGRVALGDPGQAILPCRWCRRHVAGEEACRSCKRALHFRGQCLLWGQGAHQAYRAVMDTPLWLCPDCLWALSCQVAASPRRGPIQVPNQDLHSFLERAAERCCPGAGAAMSRPRVQHAPFGLRRARRWALRRITSSGNLSLVALTEAFCQHLQSAGEALAQDGHATADLLDRALNLLLREQLVVGDGHCELRAGATLMLFTLLRSWAQVAYADAGIAPDSVVSYFCCMVQYCRRQGCGVRLSNARIRAGLRTCAAHGRSARSACVWCEMHGGPAPGSGPGEARAARSRNACRAVPQVQEARCHRAISAVLLQALAQGSAHPLTPAAPPPSLAWPAGDAFEEQRPRGCPATAVLLNLALRRRVSDAAYRYLGWWHCWDRSRLLEGLLLYSDTEGDPLDGTDHHVAVRNQMRTARARQDRRSIRGTLEKCLLDPVQSLWKMRREVLTAAADANWKPLLGTISQIPGFAEFWSNILAYDMRRAGIATHLPADRNLFCVWGATGATRGLRRALGLAEGTALEQQICLAWGRRILGCCRRVWQRSILGVRSPTIHGAPDLELYHIQWWFCEVSKTPPAVWRVD</sequence>